<dbReference type="GO" id="GO:0008270">
    <property type="term" value="F:zinc ion binding"/>
    <property type="evidence" value="ECO:0007669"/>
    <property type="project" value="InterPro"/>
</dbReference>
<sequence>MRNRVYKACDRCRQKHWKCDRFNPCSSCNAANIKFDEVLVPELGSPPWNSLMEVYDTEQDKSGGGNMLLAEAETSCNGFLDGFHSSQQGPSSSSFLMPASGNEFREDFLGTPNEIMDDTRQPNSCLSLRMSGERSYFACDSRKSGKFGGFMGGRRVGIPVVITEGWCSRLQIREMREISPQKRPPYN</sequence>
<organism evidence="3 4">
    <name type="scientific">Zopfia rhizophila CBS 207.26</name>
    <dbReference type="NCBI Taxonomy" id="1314779"/>
    <lineage>
        <taxon>Eukaryota</taxon>
        <taxon>Fungi</taxon>
        <taxon>Dikarya</taxon>
        <taxon>Ascomycota</taxon>
        <taxon>Pezizomycotina</taxon>
        <taxon>Dothideomycetes</taxon>
        <taxon>Dothideomycetes incertae sedis</taxon>
        <taxon>Zopfiaceae</taxon>
        <taxon>Zopfia</taxon>
    </lineage>
</organism>
<evidence type="ECO:0000313" key="3">
    <source>
        <dbReference type="EMBL" id="KAF2179598.1"/>
    </source>
</evidence>
<dbReference type="Proteomes" id="UP000800200">
    <property type="component" value="Unassembled WGS sequence"/>
</dbReference>
<proteinExistence type="predicted"/>
<evidence type="ECO:0000256" key="1">
    <source>
        <dbReference type="ARBA" id="ARBA00023242"/>
    </source>
</evidence>
<reference evidence="3" key="1">
    <citation type="journal article" date="2020" name="Stud. Mycol.">
        <title>101 Dothideomycetes genomes: a test case for predicting lifestyles and emergence of pathogens.</title>
        <authorList>
            <person name="Haridas S."/>
            <person name="Albert R."/>
            <person name="Binder M."/>
            <person name="Bloem J."/>
            <person name="Labutti K."/>
            <person name="Salamov A."/>
            <person name="Andreopoulos B."/>
            <person name="Baker S."/>
            <person name="Barry K."/>
            <person name="Bills G."/>
            <person name="Bluhm B."/>
            <person name="Cannon C."/>
            <person name="Castanera R."/>
            <person name="Culley D."/>
            <person name="Daum C."/>
            <person name="Ezra D."/>
            <person name="Gonzalez J."/>
            <person name="Henrissat B."/>
            <person name="Kuo A."/>
            <person name="Liang C."/>
            <person name="Lipzen A."/>
            <person name="Lutzoni F."/>
            <person name="Magnuson J."/>
            <person name="Mondo S."/>
            <person name="Nolan M."/>
            <person name="Ohm R."/>
            <person name="Pangilinan J."/>
            <person name="Park H.-J."/>
            <person name="Ramirez L."/>
            <person name="Alfaro M."/>
            <person name="Sun H."/>
            <person name="Tritt A."/>
            <person name="Yoshinaga Y."/>
            <person name="Zwiers L.-H."/>
            <person name="Turgeon B."/>
            <person name="Goodwin S."/>
            <person name="Spatafora J."/>
            <person name="Crous P."/>
            <person name="Grigoriev I."/>
        </authorList>
    </citation>
    <scope>NUCLEOTIDE SEQUENCE</scope>
    <source>
        <strain evidence="3">CBS 207.26</strain>
    </source>
</reference>
<evidence type="ECO:0000259" key="2">
    <source>
        <dbReference type="SMART" id="SM00066"/>
    </source>
</evidence>
<dbReference type="SMART" id="SM00066">
    <property type="entry name" value="GAL4"/>
    <property type="match status" value="1"/>
</dbReference>
<dbReference type="OrthoDB" id="2123952at2759"/>
<dbReference type="InterPro" id="IPR036864">
    <property type="entry name" value="Zn2-C6_fun-type_DNA-bd_sf"/>
</dbReference>
<accession>A0A6A6DMI3</accession>
<dbReference type="AlphaFoldDB" id="A0A6A6DMI3"/>
<dbReference type="EMBL" id="ML994665">
    <property type="protein sequence ID" value="KAF2179598.1"/>
    <property type="molecule type" value="Genomic_DNA"/>
</dbReference>
<dbReference type="GO" id="GO:0000981">
    <property type="term" value="F:DNA-binding transcription factor activity, RNA polymerase II-specific"/>
    <property type="evidence" value="ECO:0007669"/>
    <property type="project" value="InterPro"/>
</dbReference>
<dbReference type="InterPro" id="IPR001138">
    <property type="entry name" value="Zn2Cys6_DnaBD"/>
</dbReference>
<evidence type="ECO:0000313" key="4">
    <source>
        <dbReference type="Proteomes" id="UP000800200"/>
    </source>
</evidence>
<protein>
    <recommendedName>
        <fullName evidence="2">Zn(2)-C6 fungal-type domain-containing protein</fullName>
    </recommendedName>
</protein>
<gene>
    <name evidence="3" type="ORF">K469DRAFT_693966</name>
</gene>
<feature type="domain" description="Zn(2)-C6 fungal-type" evidence="2">
    <location>
        <begin position="3"/>
        <end position="47"/>
    </location>
</feature>
<dbReference type="CDD" id="cd00067">
    <property type="entry name" value="GAL4"/>
    <property type="match status" value="1"/>
</dbReference>
<keyword evidence="4" id="KW-1185">Reference proteome</keyword>
<dbReference type="Pfam" id="PF00172">
    <property type="entry name" value="Zn_clus"/>
    <property type="match status" value="1"/>
</dbReference>
<dbReference type="SUPFAM" id="SSF57701">
    <property type="entry name" value="Zn2/Cys6 DNA-binding domain"/>
    <property type="match status" value="1"/>
</dbReference>
<keyword evidence="1" id="KW-0539">Nucleus</keyword>
<dbReference type="Gene3D" id="4.10.240.10">
    <property type="entry name" value="Zn(2)-C6 fungal-type DNA-binding domain"/>
    <property type="match status" value="1"/>
</dbReference>
<name>A0A6A6DMI3_9PEZI</name>